<dbReference type="NCBIfam" id="TIGR00125">
    <property type="entry name" value="cyt_tran_rel"/>
    <property type="match status" value="1"/>
</dbReference>
<dbReference type="EMBL" id="MGAU01000005">
    <property type="protein sequence ID" value="OGK55650.1"/>
    <property type="molecule type" value="Genomic_DNA"/>
</dbReference>
<feature type="domain" description="Cytidyltransferase-like" evidence="3">
    <location>
        <begin position="9"/>
        <end position="137"/>
    </location>
</feature>
<protein>
    <recommendedName>
        <fullName evidence="3">Cytidyltransferase-like domain-containing protein</fullName>
    </recommendedName>
</protein>
<proteinExistence type="inferred from homology"/>
<dbReference type="HAMAP" id="MF_00590">
    <property type="entry name" value="Dephospho_CoA_kinase_GTP_dep"/>
    <property type="match status" value="1"/>
</dbReference>
<dbReference type="Pfam" id="PF01467">
    <property type="entry name" value="CTP_transf_like"/>
    <property type="match status" value="1"/>
</dbReference>
<dbReference type="PANTHER" id="PTHR40732:SF1">
    <property type="entry name" value="GTP-DEPENDENT DEPHOSPHO-COA KINASE"/>
    <property type="match status" value="1"/>
</dbReference>
<dbReference type="InterPro" id="IPR014729">
    <property type="entry name" value="Rossmann-like_a/b/a_fold"/>
</dbReference>
<comment type="caution">
    <text evidence="4">The sequence shown here is derived from an EMBL/GenBank/DDBJ whole genome shotgun (WGS) entry which is preliminary data.</text>
</comment>
<evidence type="ECO:0000313" key="4">
    <source>
        <dbReference type="EMBL" id="OGK55650.1"/>
    </source>
</evidence>
<dbReference type="SUPFAM" id="SSF52374">
    <property type="entry name" value="Nucleotidylyl transferase"/>
    <property type="match status" value="1"/>
</dbReference>
<evidence type="ECO:0000256" key="1">
    <source>
        <dbReference type="ARBA" id="ARBA00022741"/>
    </source>
</evidence>
<evidence type="ECO:0000256" key="2">
    <source>
        <dbReference type="ARBA" id="ARBA00023134"/>
    </source>
</evidence>
<keyword evidence="1" id="KW-0547">Nucleotide-binding</keyword>
<accession>A0A1F7JJ71</accession>
<evidence type="ECO:0000313" key="5">
    <source>
        <dbReference type="Proteomes" id="UP000178486"/>
    </source>
</evidence>
<sequence length="331" mass="36452">MKKYQHIAVGGTFDRFHKGHRELLKTAFAAGKRVSVGITDDVMVKEKQLWQTILPHTKRKADVEDYLAGNGWDVSANIVRLTDPLGPLSTDPSIDAVVVGPRTTKGALEHLPSRIDVLRCKTILADDGEHLSSTRIRWGEIDREGGLFDIPRNDLALSEHVRSVLKNPLGILVGSYRKNPDSLMIVSVGDVTTKRLLEKGIVPSIGVVDFYVQRKKTYASLSDIGYSEDVLKQHGIAVHAIKNPAGTIYRNTFVLMKQLLHAAVSGKKSVVIVDGEDDLVTLAALYHAPLTTTILYGQPNEGLVEVRVTEERKAFGREIIETLMLTSTSSL</sequence>
<dbReference type="Gene3D" id="3.40.50.620">
    <property type="entry name" value="HUPs"/>
    <property type="match status" value="1"/>
</dbReference>
<dbReference type="AlphaFoldDB" id="A0A1F7JJ71"/>
<organism evidence="4 5">
    <name type="scientific">Candidatus Roizmanbacteria bacterium RIFCSPLOWO2_01_FULL_45_11</name>
    <dbReference type="NCBI Taxonomy" id="1802070"/>
    <lineage>
        <taxon>Bacteria</taxon>
        <taxon>Candidatus Roizmaniibacteriota</taxon>
    </lineage>
</organism>
<dbReference type="Proteomes" id="UP000178486">
    <property type="component" value="Unassembled WGS sequence"/>
</dbReference>
<dbReference type="PANTHER" id="PTHR40732">
    <property type="entry name" value="UPF0218 PROTEIN TK1697"/>
    <property type="match status" value="1"/>
</dbReference>
<name>A0A1F7JJ71_9BACT</name>
<reference evidence="4 5" key="1">
    <citation type="journal article" date="2016" name="Nat. Commun.">
        <title>Thousands of microbial genomes shed light on interconnected biogeochemical processes in an aquifer system.</title>
        <authorList>
            <person name="Anantharaman K."/>
            <person name="Brown C.T."/>
            <person name="Hug L.A."/>
            <person name="Sharon I."/>
            <person name="Castelle C.J."/>
            <person name="Probst A.J."/>
            <person name="Thomas B.C."/>
            <person name="Singh A."/>
            <person name="Wilkins M.J."/>
            <person name="Karaoz U."/>
            <person name="Brodie E.L."/>
            <person name="Williams K.H."/>
            <person name="Hubbard S.S."/>
            <person name="Banfield J.F."/>
        </authorList>
    </citation>
    <scope>NUCLEOTIDE SEQUENCE [LARGE SCALE GENOMIC DNA]</scope>
</reference>
<dbReference type="GO" id="GO:0016301">
    <property type="term" value="F:kinase activity"/>
    <property type="evidence" value="ECO:0007669"/>
    <property type="project" value="InterPro"/>
</dbReference>
<dbReference type="GO" id="GO:0005525">
    <property type="term" value="F:GTP binding"/>
    <property type="evidence" value="ECO:0007669"/>
    <property type="project" value="UniProtKB-KW"/>
</dbReference>
<dbReference type="Pfam" id="PF04019">
    <property type="entry name" value="DUF359"/>
    <property type="match status" value="1"/>
</dbReference>
<gene>
    <name evidence="4" type="ORF">A3B56_00125</name>
</gene>
<dbReference type="GO" id="GO:0015937">
    <property type="term" value="P:coenzyme A biosynthetic process"/>
    <property type="evidence" value="ECO:0007669"/>
    <property type="project" value="InterPro"/>
</dbReference>
<keyword evidence="2" id="KW-0342">GTP-binding</keyword>
<dbReference type="InterPro" id="IPR007164">
    <property type="entry name" value="GTP-dep_dephospho-CoA_kin"/>
</dbReference>
<dbReference type="NCBIfam" id="NF001985">
    <property type="entry name" value="PRK00777.1"/>
    <property type="match status" value="1"/>
</dbReference>
<evidence type="ECO:0000259" key="3">
    <source>
        <dbReference type="Pfam" id="PF01467"/>
    </source>
</evidence>
<dbReference type="InterPro" id="IPR004821">
    <property type="entry name" value="Cyt_trans-like"/>
</dbReference>